<evidence type="ECO:0000313" key="2">
    <source>
        <dbReference type="EMBL" id="CAB3401022.1"/>
    </source>
</evidence>
<keyword evidence="3" id="KW-1185">Reference proteome</keyword>
<evidence type="ECO:0000256" key="1">
    <source>
        <dbReference type="ARBA" id="ARBA00007936"/>
    </source>
</evidence>
<gene>
    <name evidence="2" type="ORF">CBOVIS_LOCUS3832</name>
</gene>
<organism evidence="2 3">
    <name type="scientific">Caenorhabditis bovis</name>
    <dbReference type="NCBI Taxonomy" id="2654633"/>
    <lineage>
        <taxon>Eukaryota</taxon>
        <taxon>Metazoa</taxon>
        <taxon>Ecdysozoa</taxon>
        <taxon>Nematoda</taxon>
        <taxon>Chromadorea</taxon>
        <taxon>Rhabditida</taxon>
        <taxon>Rhabditina</taxon>
        <taxon>Rhabditomorpha</taxon>
        <taxon>Rhabditoidea</taxon>
        <taxon>Rhabditidae</taxon>
        <taxon>Peloderinae</taxon>
        <taxon>Caenorhabditis</taxon>
    </lineage>
</organism>
<dbReference type="EMBL" id="CADEPM010000002">
    <property type="protein sequence ID" value="CAB3401022.1"/>
    <property type="molecule type" value="Genomic_DNA"/>
</dbReference>
<accession>A0A8S1ELD6</accession>
<evidence type="ECO:0000313" key="3">
    <source>
        <dbReference type="Proteomes" id="UP000494206"/>
    </source>
</evidence>
<comment type="similarity">
    <text evidence="1">Belongs to the heparin-binding growth factors family.</text>
</comment>
<name>A0A8S1ELD6_9PELO</name>
<dbReference type="OrthoDB" id="5988014at2759"/>
<dbReference type="GO" id="GO:0008083">
    <property type="term" value="F:growth factor activity"/>
    <property type="evidence" value="ECO:0007669"/>
    <property type="project" value="InterPro"/>
</dbReference>
<dbReference type="CDD" id="cd23307">
    <property type="entry name" value="beta-trefoil_FGF8-like"/>
    <property type="match status" value="1"/>
</dbReference>
<proteinExistence type="inferred from homology"/>
<dbReference type="Gene3D" id="2.80.10.50">
    <property type="match status" value="1"/>
</dbReference>
<dbReference type="SUPFAM" id="SSF50353">
    <property type="entry name" value="Cytokine"/>
    <property type="match status" value="1"/>
</dbReference>
<reference evidence="2 3" key="1">
    <citation type="submission" date="2020-04" db="EMBL/GenBank/DDBJ databases">
        <authorList>
            <person name="Laetsch R D."/>
            <person name="Stevens L."/>
            <person name="Kumar S."/>
            <person name="Blaxter L. M."/>
        </authorList>
    </citation>
    <scope>NUCLEOTIDE SEQUENCE [LARGE SCALE GENOMIC DNA]</scope>
</reference>
<dbReference type="SMART" id="SM00442">
    <property type="entry name" value="FGF"/>
    <property type="match status" value="1"/>
</dbReference>
<dbReference type="Pfam" id="PF00167">
    <property type="entry name" value="FGF"/>
    <property type="match status" value="1"/>
</dbReference>
<dbReference type="InterPro" id="IPR008996">
    <property type="entry name" value="IL1/FGF"/>
</dbReference>
<protein>
    <submittedName>
        <fullName evidence="2">Uncharacterized protein</fullName>
    </submittedName>
</protein>
<dbReference type="Proteomes" id="UP000494206">
    <property type="component" value="Unassembled WGS sequence"/>
</dbReference>
<sequence length="165" mass="19671">MLQSFLGTINTRGYPDRHCLTDWNVIGEWDGSFKLQHAQSRKFICFNKRARITLRFNGHDEKCTFHEEIRDNGYSRIRSNWKSTLYLGFNGRGRFQNPLSYYMKPRCFDWIKLVRYVPESEMHTCDSKKPKKKVQIHHSKTIHTALRNDFLRKVSATNDSIYIPH</sequence>
<dbReference type="AlphaFoldDB" id="A0A8S1ELD6"/>
<comment type="caution">
    <text evidence="2">The sequence shown here is derived from an EMBL/GenBank/DDBJ whole genome shotgun (WGS) entry which is preliminary data.</text>
</comment>
<dbReference type="InterPro" id="IPR002209">
    <property type="entry name" value="Fibroblast_GF_fam"/>
</dbReference>